<keyword evidence="1" id="KW-0812">Transmembrane</keyword>
<proteinExistence type="predicted"/>
<feature type="transmembrane region" description="Helical" evidence="1">
    <location>
        <begin position="39"/>
        <end position="56"/>
    </location>
</feature>
<keyword evidence="3" id="KW-1185">Reference proteome</keyword>
<evidence type="ECO:0000313" key="2">
    <source>
        <dbReference type="EMBL" id="RSX55678.1"/>
    </source>
</evidence>
<feature type="transmembrane region" description="Helical" evidence="1">
    <location>
        <begin position="322"/>
        <end position="343"/>
    </location>
</feature>
<keyword evidence="1" id="KW-1133">Transmembrane helix</keyword>
<feature type="transmembrane region" description="Helical" evidence="1">
    <location>
        <begin position="118"/>
        <end position="144"/>
    </location>
</feature>
<dbReference type="Proteomes" id="UP000287609">
    <property type="component" value="Unassembled WGS sequence"/>
</dbReference>
<gene>
    <name evidence="2" type="ORF">D2E26_0241</name>
</gene>
<dbReference type="EMBL" id="QXGM01000001">
    <property type="protein sequence ID" value="RSX55678.1"/>
    <property type="molecule type" value="Genomic_DNA"/>
</dbReference>
<keyword evidence="1" id="KW-0472">Membrane</keyword>
<feature type="transmembrane region" description="Helical" evidence="1">
    <location>
        <begin position="394"/>
        <end position="414"/>
    </location>
</feature>
<feature type="transmembrane region" description="Helical" evidence="1">
    <location>
        <begin position="186"/>
        <end position="206"/>
    </location>
</feature>
<organism evidence="2 3">
    <name type="scientific">Bifidobacterium dolichotidis</name>
    <dbReference type="NCBI Taxonomy" id="2306976"/>
    <lineage>
        <taxon>Bacteria</taxon>
        <taxon>Bacillati</taxon>
        <taxon>Actinomycetota</taxon>
        <taxon>Actinomycetes</taxon>
        <taxon>Bifidobacteriales</taxon>
        <taxon>Bifidobacteriaceae</taxon>
        <taxon>Bifidobacterium</taxon>
    </lineage>
</organism>
<feature type="transmembrane region" description="Helical" evidence="1">
    <location>
        <begin position="300"/>
        <end position="316"/>
    </location>
</feature>
<sequence>MTSHVLSLRQFGLTYRLLMKFCVRTVLSYGALRMKSVRIGLVVLGGLWLVFAALLTDQFMQGVFDADWLRPFLMNLYLMNSVLFVLLGFLLVKVTFAKADGAAKLLHHLPITGKMRSATLLACEFTVVSICVFIGLLAFLFTMIRQGGIAAVSTAIAQIIIPSVVAYSLLYFVWNCIARIMALLRLSRYTGMVGTIVIAMMSFAFYSSTFAMTMQIQKHWTERSTTWSVLSLFSDLSLRFGNGVSVLAGAVCASTLLIISLVIAPKQFSAQSVYVACPIPWVSKSDLALFAAYIIRSKDMLMSVALCAVCVVGAVFTGHSEAALYATVLFSFAGLSQFANGICIPWQRHQSSCAYTYVCMIGSQIIVATLAWIAVTVVLLPWGGCSMMTYACSYGALLTAIMSCTMVGIIFPMARDNPANALLGLAAMLLVAIVAVSMVSLLQLPTWALIAAGAVMVSAIVVYSISGITTYRKGIRNA</sequence>
<dbReference type="AlphaFoldDB" id="A0A430FS43"/>
<feature type="transmembrane region" description="Helical" evidence="1">
    <location>
        <begin position="150"/>
        <end position="174"/>
    </location>
</feature>
<evidence type="ECO:0000256" key="1">
    <source>
        <dbReference type="SAM" id="Phobius"/>
    </source>
</evidence>
<evidence type="ECO:0000313" key="3">
    <source>
        <dbReference type="Proteomes" id="UP000287609"/>
    </source>
</evidence>
<feature type="transmembrane region" description="Helical" evidence="1">
    <location>
        <begin position="76"/>
        <end position="97"/>
    </location>
</feature>
<feature type="transmembrane region" description="Helical" evidence="1">
    <location>
        <begin position="355"/>
        <end position="382"/>
    </location>
</feature>
<comment type="caution">
    <text evidence="2">The sequence shown here is derived from an EMBL/GenBank/DDBJ whole genome shotgun (WGS) entry which is preliminary data.</text>
</comment>
<feature type="transmembrane region" description="Helical" evidence="1">
    <location>
        <begin position="421"/>
        <end position="441"/>
    </location>
</feature>
<feature type="transmembrane region" description="Helical" evidence="1">
    <location>
        <begin position="447"/>
        <end position="466"/>
    </location>
</feature>
<protein>
    <submittedName>
        <fullName evidence="2">Uncharacterized protein</fullName>
    </submittedName>
</protein>
<accession>A0A430FS43</accession>
<reference evidence="2 3" key="1">
    <citation type="submission" date="2018-09" db="EMBL/GenBank/DDBJ databases">
        <title>Characterization of the phylogenetic diversity of five novel species belonging to the genus Bifidobacterium.</title>
        <authorList>
            <person name="Lugli G.A."/>
            <person name="Duranti S."/>
            <person name="Milani C."/>
        </authorList>
    </citation>
    <scope>NUCLEOTIDE SEQUENCE [LARGE SCALE GENOMIC DNA]</scope>
    <source>
        <strain evidence="2 3">2036B</strain>
    </source>
</reference>
<feature type="transmembrane region" description="Helical" evidence="1">
    <location>
        <begin position="240"/>
        <end position="264"/>
    </location>
</feature>
<name>A0A430FS43_9BIFI</name>